<proteinExistence type="inferred from homology"/>
<keyword evidence="7" id="KW-0540">Nuclease</keyword>
<dbReference type="PANTHER" id="PTHR14464:SF4">
    <property type="entry name" value="EXONUCLEASE V"/>
    <property type="match status" value="1"/>
</dbReference>
<comment type="cofactor">
    <cofactor evidence="1">
        <name>Mg(2+)</name>
        <dbReference type="ChEBI" id="CHEBI:18420"/>
    </cofactor>
</comment>
<dbReference type="GO" id="GO:0005634">
    <property type="term" value="C:nucleus"/>
    <property type="evidence" value="ECO:0007669"/>
    <property type="project" value="TreeGrafter"/>
</dbReference>
<evidence type="ECO:0000256" key="5">
    <source>
        <dbReference type="ARBA" id="ARBA00013561"/>
    </source>
</evidence>
<name>A0A8J5Q7F4_9ASCO</name>
<evidence type="ECO:0000256" key="3">
    <source>
        <dbReference type="ARBA" id="ARBA00009797"/>
    </source>
</evidence>
<dbReference type="AlphaFoldDB" id="A0A8J5Q7F4"/>
<evidence type="ECO:0000256" key="11">
    <source>
        <dbReference type="ARBA" id="ARBA00030412"/>
    </source>
</evidence>
<keyword evidence="6" id="KW-0004">4Fe-4S</keyword>
<gene>
    <name evidence="13" type="ORF">J8A68_003962</name>
</gene>
<evidence type="ECO:0000256" key="7">
    <source>
        <dbReference type="ARBA" id="ARBA00022722"/>
    </source>
</evidence>
<feature type="compositionally biased region" description="Polar residues" evidence="12">
    <location>
        <begin position="40"/>
        <end position="49"/>
    </location>
</feature>
<feature type="compositionally biased region" description="Basic and acidic residues" evidence="12">
    <location>
        <begin position="50"/>
        <end position="63"/>
    </location>
</feature>
<dbReference type="GO" id="GO:0045145">
    <property type="term" value="F:single-stranded DNA 5'-3' DNA exonuclease activity"/>
    <property type="evidence" value="ECO:0007669"/>
    <property type="project" value="InterPro"/>
</dbReference>
<comment type="cofactor">
    <cofactor evidence="2">
        <name>[4Fe-4S] cluster</name>
        <dbReference type="ChEBI" id="CHEBI:49883"/>
    </cofactor>
</comment>
<keyword evidence="6" id="KW-0479">Metal-binding</keyword>
<evidence type="ECO:0000313" key="13">
    <source>
        <dbReference type="EMBL" id="KAG7662519.1"/>
    </source>
</evidence>
<dbReference type="Proteomes" id="UP000694255">
    <property type="component" value="Unassembled WGS sequence"/>
</dbReference>
<evidence type="ECO:0000256" key="9">
    <source>
        <dbReference type="ARBA" id="ARBA00023004"/>
    </source>
</evidence>
<evidence type="ECO:0000256" key="12">
    <source>
        <dbReference type="SAM" id="MobiDB-lite"/>
    </source>
</evidence>
<evidence type="ECO:0000313" key="14">
    <source>
        <dbReference type="Proteomes" id="UP000694255"/>
    </source>
</evidence>
<keyword evidence="8" id="KW-0269">Exonuclease</keyword>
<feature type="region of interest" description="Disordered" evidence="12">
    <location>
        <begin position="38"/>
        <end position="63"/>
    </location>
</feature>
<dbReference type="GO" id="GO:0051539">
    <property type="term" value="F:4 iron, 4 sulfur cluster binding"/>
    <property type="evidence" value="ECO:0007669"/>
    <property type="project" value="UniProtKB-KW"/>
</dbReference>
<organism evidence="13 14">
    <name type="scientific">[Candida] subhashii</name>
    <dbReference type="NCBI Taxonomy" id="561895"/>
    <lineage>
        <taxon>Eukaryota</taxon>
        <taxon>Fungi</taxon>
        <taxon>Dikarya</taxon>
        <taxon>Ascomycota</taxon>
        <taxon>Saccharomycotina</taxon>
        <taxon>Pichiomycetes</taxon>
        <taxon>Debaryomycetaceae</taxon>
        <taxon>Spathaspora</taxon>
    </lineage>
</organism>
<evidence type="ECO:0000256" key="6">
    <source>
        <dbReference type="ARBA" id="ARBA00022485"/>
    </source>
</evidence>
<evidence type="ECO:0000256" key="4">
    <source>
        <dbReference type="ARBA" id="ARBA00011245"/>
    </source>
</evidence>
<dbReference type="EMBL" id="JAGSYN010000172">
    <property type="protein sequence ID" value="KAG7662519.1"/>
    <property type="molecule type" value="Genomic_DNA"/>
</dbReference>
<dbReference type="GO" id="GO:0005739">
    <property type="term" value="C:mitochondrion"/>
    <property type="evidence" value="ECO:0007669"/>
    <property type="project" value="TreeGrafter"/>
</dbReference>
<sequence>MKLVIPKRFNHFKASMEALRKETSIKIERLVLEIPPTKTIPASSPSSSEVEIHHPEDIPTKPEDDQVRSLLRSMVKGTDPKQIDNPNVVALYDNWNLISNQKLPIINPTSISPYKFHSTHNMSRSYIDNPRLSVTKLLVSNWCELQEIYSIYSGSPRVTTKAMEAGTKTHLELETSIHKLVDLTSHIAYIQENCEELLERDDAESFWDRISMLLENSREGKLGVSWSDTIITRLFTLLTKSEAREILLHGYLNLDKREFIDNLEDLQCEGDITSKVLISGIVDHLKLQNIENPAETNLFDLINDVIDSELSETDESVLSSIDLTKFFIDMKSTLPGNSDGYELIMTDVKTRKTDSIPGDISVLKGAKLQTFYYRQLFELLSHDATFGYYSLIENAKRRHLDVDAPLDVLSVFKILRQSHPIILKDFLKLADGEPIGFAPYDEYQQAHEVDEYDFGLVFQARDEFQPHAPYNYTNFVERLQELDDEVDYNKILVPLLKIWKTPPTLRYLAARSSQFFNLFHDLIGDKTKIEYRNSKSGEIIKTLEYKYDPVLFKLEVANSCTLWTGKRNPKPADSLRKCDFCEYKSHCMIPNGGISSRDQKHFTGAKILEFLNDM</sequence>
<keyword evidence="9" id="KW-0408">Iron</keyword>
<keyword evidence="10" id="KW-0411">Iron-sulfur</keyword>
<accession>A0A8J5Q7F4</accession>
<comment type="subunit">
    <text evidence="4">Monomer.</text>
</comment>
<keyword evidence="14" id="KW-1185">Reference proteome</keyword>
<reference evidence="13 14" key="1">
    <citation type="journal article" date="2021" name="DNA Res.">
        <title>Genome analysis of Candida subhashii reveals its hybrid nature and dual mitochondrial genome conformations.</title>
        <authorList>
            <person name="Mixao V."/>
            <person name="Hegedusova E."/>
            <person name="Saus E."/>
            <person name="Pryszcz L.P."/>
            <person name="Cillingova A."/>
            <person name="Nosek J."/>
            <person name="Gabaldon T."/>
        </authorList>
    </citation>
    <scope>NUCLEOTIDE SEQUENCE [LARGE SCALE GENOMIC DNA]</scope>
    <source>
        <strain evidence="13 14">CBS 10753</strain>
    </source>
</reference>
<dbReference type="PANTHER" id="PTHR14464">
    <property type="entry name" value="EXONUCLEASE V"/>
    <property type="match status" value="1"/>
</dbReference>
<evidence type="ECO:0000256" key="8">
    <source>
        <dbReference type="ARBA" id="ARBA00022839"/>
    </source>
</evidence>
<comment type="similarity">
    <text evidence="3">Belongs to the EXO5 family.</text>
</comment>
<dbReference type="GeneID" id="73470762"/>
<dbReference type="InterPro" id="IPR019190">
    <property type="entry name" value="EXOV"/>
</dbReference>
<dbReference type="OrthoDB" id="354769at2759"/>
<keyword evidence="8" id="KW-0378">Hydrolase</keyword>
<evidence type="ECO:0000256" key="10">
    <source>
        <dbReference type="ARBA" id="ARBA00023014"/>
    </source>
</evidence>
<dbReference type="RefSeq" id="XP_049262752.1">
    <property type="nucleotide sequence ID" value="XM_049407871.1"/>
</dbReference>
<comment type="caution">
    <text evidence="13">The sequence shown here is derived from an EMBL/GenBank/DDBJ whole genome shotgun (WGS) entry which is preliminary data.</text>
</comment>
<dbReference type="Pfam" id="PF09810">
    <property type="entry name" value="Exo5"/>
    <property type="match status" value="1"/>
</dbReference>
<evidence type="ECO:0000256" key="1">
    <source>
        <dbReference type="ARBA" id="ARBA00001946"/>
    </source>
</evidence>
<protein>
    <recommendedName>
        <fullName evidence="5">Exonuclease V, mitochondrial</fullName>
    </recommendedName>
    <alternativeName>
        <fullName evidence="11">Defects in morphology protein 1</fullName>
    </alternativeName>
</protein>
<dbReference type="GO" id="GO:0036297">
    <property type="term" value="P:interstrand cross-link repair"/>
    <property type="evidence" value="ECO:0007669"/>
    <property type="project" value="TreeGrafter"/>
</dbReference>
<evidence type="ECO:0000256" key="2">
    <source>
        <dbReference type="ARBA" id="ARBA00001966"/>
    </source>
</evidence>